<reference evidence="4 5" key="1">
    <citation type="submission" date="2019-06" db="EMBL/GenBank/DDBJ databases">
        <authorList>
            <person name="Rodrigo-Torres L."/>
            <person name="Arahal R. D."/>
            <person name="Lucena T."/>
        </authorList>
    </citation>
    <scope>NUCLEOTIDE SEQUENCE [LARGE SCALE GENOMIC DNA]</scope>
    <source>
        <strain evidence="4 5">SW08-7</strain>
    </source>
</reference>
<feature type="chain" id="PRO_5021968812" evidence="2">
    <location>
        <begin position="20"/>
        <end position="100"/>
    </location>
</feature>
<reference evidence="3" key="2">
    <citation type="journal article" date="2021" name="Front. Microbiol.">
        <title>Comprehensive Comparative Genomics and Phenotyping of Methylobacterium Species.</title>
        <authorList>
            <person name="Alessa O."/>
            <person name="Ogura Y."/>
            <person name="Fujitani Y."/>
            <person name="Takami H."/>
            <person name="Hayashi T."/>
            <person name="Sahin N."/>
            <person name="Tani A."/>
        </authorList>
    </citation>
    <scope>NUCLEOTIDE SEQUENCE</scope>
    <source>
        <strain evidence="3">DSM 22415</strain>
    </source>
</reference>
<gene>
    <name evidence="3" type="ORF">IFDJLNFL_1050</name>
    <name evidence="4" type="ORF">MTDSW087_04113</name>
</gene>
<dbReference type="OrthoDB" id="9856885at2"/>
<reference evidence="3" key="3">
    <citation type="submission" date="2021-08" db="EMBL/GenBank/DDBJ databases">
        <authorList>
            <person name="Tani A."/>
            <person name="Ola A."/>
            <person name="Ogura Y."/>
            <person name="Katsura K."/>
            <person name="Hayashi T."/>
        </authorList>
    </citation>
    <scope>NUCLEOTIDE SEQUENCE</scope>
    <source>
        <strain evidence="3">DSM 22415</strain>
    </source>
</reference>
<accession>A0A564G2Q8</accession>
<evidence type="ECO:0000256" key="2">
    <source>
        <dbReference type="SAM" id="SignalP"/>
    </source>
</evidence>
<name>A0A564G2Q8_9HYPH</name>
<keyword evidence="2" id="KW-0732">Signal</keyword>
<dbReference type="EMBL" id="BPQI01000019">
    <property type="protein sequence ID" value="GJD55168.1"/>
    <property type="molecule type" value="Genomic_DNA"/>
</dbReference>
<dbReference type="AlphaFoldDB" id="A0A564G2Q8"/>
<protein>
    <submittedName>
        <fullName evidence="4">Uncharacterized protein</fullName>
    </submittedName>
</protein>
<feature type="compositionally biased region" description="Polar residues" evidence="1">
    <location>
        <begin position="74"/>
        <end position="100"/>
    </location>
</feature>
<evidence type="ECO:0000256" key="1">
    <source>
        <dbReference type="SAM" id="MobiDB-lite"/>
    </source>
</evidence>
<feature type="region of interest" description="Disordered" evidence="1">
    <location>
        <begin position="20"/>
        <end position="100"/>
    </location>
</feature>
<dbReference type="Proteomes" id="UP001055303">
    <property type="component" value="Unassembled WGS sequence"/>
</dbReference>
<keyword evidence="6" id="KW-1185">Reference proteome</keyword>
<evidence type="ECO:0000313" key="4">
    <source>
        <dbReference type="EMBL" id="VUF14392.1"/>
    </source>
</evidence>
<evidence type="ECO:0000313" key="5">
    <source>
        <dbReference type="Proteomes" id="UP000401717"/>
    </source>
</evidence>
<evidence type="ECO:0000313" key="3">
    <source>
        <dbReference type="EMBL" id="GJD55168.1"/>
    </source>
</evidence>
<dbReference type="EMBL" id="CABFVH010000032">
    <property type="protein sequence ID" value="VUF14392.1"/>
    <property type="molecule type" value="Genomic_DNA"/>
</dbReference>
<feature type="signal peptide" evidence="2">
    <location>
        <begin position="1"/>
        <end position="19"/>
    </location>
</feature>
<organism evidence="4 5">
    <name type="scientific">Methylobacterium dankookense</name>
    <dbReference type="NCBI Taxonomy" id="560405"/>
    <lineage>
        <taxon>Bacteria</taxon>
        <taxon>Pseudomonadati</taxon>
        <taxon>Pseudomonadota</taxon>
        <taxon>Alphaproteobacteria</taxon>
        <taxon>Hyphomicrobiales</taxon>
        <taxon>Methylobacteriaceae</taxon>
        <taxon>Methylobacterium</taxon>
    </lineage>
</organism>
<evidence type="ECO:0000313" key="6">
    <source>
        <dbReference type="Proteomes" id="UP001055303"/>
    </source>
</evidence>
<sequence length="100" mass="10326">MVRIAATAFAILFATAGLAADGKHHPSHRSAPGASMLDPASEARITQAPDRSTAPARPISESEAQNAPVRGSSAPVTCNDQNASSPTCYTATQQARPITR</sequence>
<dbReference type="Proteomes" id="UP000401717">
    <property type="component" value="Unassembled WGS sequence"/>
</dbReference>
<proteinExistence type="predicted"/>
<dbReference type="RefSeq" id="WP_144766760.1">
    <property type="nucleotide sequence ID" value="NZ_BPQI01000019.1"/>
</dbReference>